<sequence length="506" mass="57196">MPARPFRYFVILGSMRTGSNLLQRTLDQFADITCYGELFNPNFIDGPNQPDRLGVSRSQRDTDPDSLIEAMERANHGVAVPGYRYFDGHDPRALNLALHDRSIGKVILKRNPLDSFVSLKIAQTTGQWMLGKARGRKSAQIQFDIDEYNSYLARSEAFYALIETALQTTGQAAFRLKYPDVQELDVINGLGRWLGSEKSLQRIEPTIERQNPGSLEDKVINFEEMQQALAKAGGLHRTGEGTSGDRAGGLRFMHTCRRSPVLFAEVPGTDAMPIKRWLHSIDGGDPLRGDFEQILLDASPLGRPANRKALNDWLQTHPGALTFSYVSHPVERAYSTFMNHIWEPGDSSFPRIRAFLEEQYGLMLPEAEMRATGSREVLQRAGHDAEEHAKAFSAFLDFLRANLAGQTPIRVDRHWDLQSHFIEGFNTALPLSMVVRQGEMLPAAAYIRKLLNTDRMKNKVLRLPASNHIFNLSEIWSKQIEMQVRGIYTRDYLMFAFSDWKPAQAA</sequence>
<dbReference type="GO" id="GO:0008146">
    <property type="term" value="F:sulfotransferase activity"/>
    <property type="evidence" value="ECO:0007669"/>
    <property type="project" value="InterPro"/>
</dbReference>
<keyword evidence="2" id="KW-1185">Reference proteome</keyword>
<accession>A0A2R8A832</accession>
<dbReference type="Gene3D" id="3.40.50.300">
    <property type="entry name" value="P-loop containing nucleotide triphosphate hydrolases"/>
    <property type="match status" value="1"/>
</dbReference>
<dbReference type="SUPFAM" id="SSF52540">
    <property type="entry name" value="P-loop containing nucleoside triphosphate hydrolases"/>
    <property type="match status" value="1"/>
</dbReference>
<dbReference type="RefSeq" id="WP_108781099.1">
    <property type="nucleotide sequence ID" value="NZ_OMKW01000001.1"/>
</dbReference>
<protein>
    <recommendedName>
        <fullName evidence="3">Sulfotransferase domain-containing protein</fullName>
    </recommendedName>
</protein>
<evidence type="ECO:0000313" key="1">
    <source>
        <dbReference type="EMBL" id="SPF28389.1"/>
    </source>
</evidence>
<organism evidence="1 2">
    <name type="scientific">Pontivivens insulae</name>
    <dbReference type="NCBI Taxonomy" id="1639689"/>
    <lineage>
        <taxon>Bacteria</taxon>
        <taxon>Pseudomonadati</taxon>
        <taxon>Pseudomonadota</taxon>
        <taxon>Alphaproteobacteria</taxon>
        <taxon>Rhodobacterales</taxon>
        <taxon>Paracoccaceae</taxon>
        <taxon>Pontivivens</taxon>
    </lineage>
</organism>
<dbReference type="AlphaFoldDB" id="A0A2R8A832"/>
<dbReference type="GO" id="GO:0016020">
    <property type="term" value="C:membrane"/>
    <property type="evidence" value="ECO:0007669"/>
    <property type="project" value="InterPro"/>
</dbReference>
<name>A0A2R8A832_9RHOB</name>
<evidence type="ECO:0008006" key="3">
    <source>
        <dbReference type="Google" id="ProtNLM"/>
    </source>
</evidence>
<dbReference type="OrthoDB" id="7802556at2"/>
<dbReference type="EMBL" id="OMKW01000001">
    <property type="protein sequence ID" value="SPF28389.1"/>
    <property type="molecule type" value="Genomic_DNA"/>
</dbReference>
<dbReference type="InterPro" id="IPR027417">
    <property type="entry name" value="P-loop_NTPase"/>
</dbReference>
<gene>
    <name evidence="1" type="ORF">POI8812_00688</name>
</gene>
<dbReference type="Proteomes" id="UP000244932">
    <property type="component" value="Unassembled WGS sequence"/>
</dbReference>
<proteinExistence type="predicted"/>
<dbReference type="Pfam" id="PF03567">
    <property type="entry name" value="Sulfotransfer_2"/>
    <property type="match status" value="1"/>
</dbReference>
<reference evidence="1 2" key="1">
    <citation type="submission" date="2018-03" db="EMBL/GenBank/DDBJ databases">
        <authorList>
            <person name="Keele B.F."/>
        </authorList>
    </citation>
    <scope>NUCLEOTIDE SEQUENCE [LARGE SCALE GENOMIC DNA]</scope>
    <source>
        <strain evidence="1 2">CeCT 8812</strain>
    </source>
</reference>
<dbReference type="InterPro" id="IPR005331">
    <property type="entry name" value="Sulfotransferase"/>
</dbReference>
<evidence type="ECO:0000313" key="2">
    <source>
        <dbReference type="Proteomes" id="UP000244932"/>
    </source>
</evidence>